<dbReference type="EMBL" id="RKRE01000002">
    <property type="protein sequence ID" value="RPF47023.1"/>
    <property type="molecule type" value="Genomic_DNA"/>
</dbReference>
<dbReference type="RefSeq" id="WP_123929687.1">
    <property type="nucleotide sequence ID" value="NZ_RKRE01000002.1"/>
</dbReference>
<keyword evidence="5" id="KW-1185">Reference proteome</keyword>
<dbReference type="GO" id="GO:0016757">
    <property type="term" value="F:glycosyltransferase activity"/>
    <property type="evidence" value="ECO:0007669"/>
    <property type="project" value="UniProtKB-KW"/>
</dbReference>
<dbReference type="Proteomes" id="UP000282654">
    <property type="component" value="Unassembled WGS sequence"/>
</dbReference>
<dbReference type="Gene3D" id="3.40.50.2000">
    <property type="entry name" value="Glycogen Phosphorylase B"/>
    <property type="match status" value="2"/>
</dbReference>
<evidence type="ECO:0000259" key="3">
    <source>
        <dbReference type="Pfam" id="PF00534"/>
    </source>
</evidence>
<dbReference type="InterPro" id="IPR001296">
    <property type="entry name" value="Glyco_trans_1"/>
</dbReference>
<dbReference type="PANTHER" id="PTHR12526">
    <property type="entry name" value="GLYCOSYLTRANSFERASE"/>
    <property type="match status" value="1"/>
</dbReference>
<proteinExistence type="predicted"/>
<dbReference type="CDD" id="cd03801">
    <property type="entry name" value="GT4_PimA-like"/>
    <property type="match status" value="1"/>
</dbReference>
<feature type="domain" description="Glycosyl transferase family 1" evidence="3">
    <location>
        <begin position="197"/>
        <end position="348"/>
    </location>
</feature>
<accession>A0A3N5AQ70</accession>
<dbReference type="OrthoDB" id="9806653at2"/>
<protein>
    <submittedName>
        <fullName evidence="4">Glycosyltransferase involved in cell wall biosynthesis</fullName>
    </submittedName>
</protein>
<organism evidence="4 5">
    <name type="scientific">Thermodesulfitimonas autotrophica</name>
    <dbReference type="NCBI Taxonomy" id="1894989"/>
    <lineage>
        <taxon>Bacteria</taxon>
        <taxon>Bacillati</taxon>
        <taxon>Bacillota</taxon>
        <taxon>Clostridia</taxon>
        <taxon>Thermoanaerobacterales</taxon>
        <taxon>Thermoanaerobacteraceae</taxon>
        <taxon>Thermodesulfitimonas</taxon>
    </lineage>
</organism>
<gene>
    <name evidence="4" type="ORF">EDD75_1293</name>
</gene>
<keyword evidence="2 4" id="KW-0808">Transferase</keyword>
<dbReference type="SUPFAM" id="SSF53756">
    <property type="entry name" value="UDP-Glycosyltransferase/glycogen phosphorylase"/>
    <property type="match status" value="1"/>
</dbReference>
<comment type="caution">
    <text evidence="4">The sequence shown here is derived from an EMBL/GenBank/DDBJ whole genome shotgun (WGS) entry which is preliminary data.</text>
</comment>
<dbReference type="PANTHER" id="PTHR12526:SF510">
    <property type="entry name" value="D-INOSITOL 3-PHOSPHATE GLYCOSYLTRANSFERASE"/>
    <property type="match status" value="1"/>
</dbReference>
<dbReference type="Pfam" id="PF00534">
    <property type="entry name" value="Glycos_transf_1"/>
    <property type="match status" value="1"/>
</dbReference>
<evidence type="ECO:0000256" key="2">
    <source>
        <dbReference type="ARBA" id="ARBA00022679"/>
    </source>
</evidence>
<name>A0A3N5AQ70_9THEO</name>
<keyword evidence="1" id="KW-0328">Glycosyltransferase</keyword>
<evidence type="ECO:0000313" key="5">
    <source>
        <dbReference type="Proteomes" id="UP000282654"/>
    </source>
</evidence>
<sequence>MDGDHPKVCLVSWTSFMPSRWQTVLYIRERYDVDFAVVAPPRAKISPVYDASGYLTPASVGLKDCPDFVTLIPLKDVERPASGFDETKLKAFLDHYKPDLLWIHGEPLQQVTRQICRWYFFSCSPRIYQAAVDNYQHLGRGPRAIKNRLLLHRITGFLASSKSTAYALEKDLKISRKKVFVTYLPNLPVERVSKPRSTNREFRIGFAGRLAPEKGILILLEALDFLPSEIKLFTAGAGEEYILHRLLANPRVHHMGLLQGLSALFSEIDLLVVPSLTTPRWKEQFGRVIAEAFSCGIPVVGSDSGSIPDVVGEGGLIYPEGSARALANRILEVYSDNDLYQRLSTNARVRFEEHFSVAGHARRLANIFNLSPRR</sequence>
<evidence type="ECO:0000256" key="1">
    <source>
        <dbReference type="ARBA" id="ARBA00022676"/>
    </source>
</evidence>
<reference evidence="4 5" key="1">
    <citation type="submission" date="2018-11" db="EMBL/GenBank/DDBJ databases">
        <title>Genomic Encyclopedia of Type Strains, Phase IV (KMG-IV): sequencing the most valuable type-strain genomes for metagenomic binning, comparative biology and taxonomic classification.</title>
        <authorList>
            <person name="Goeker M."/>
        </authorList>
    </citation>
    <scope>NUCLEOTIDE SEQUENCE [LARGE SCALE GENOMIC DNA]</scope>
    <source>
        <strain evidence="4 5">DSM 102936</strain>
    </source>
</reference>
<dbReference type="AlphaFoldDB" id="A0A3N5AQ70"/>
<evidence type="ECO:0000313" key="4">
    <source>
        <dbReference type="EMBL" id="RPF47023.1"/>
    </source>
</evidence>